<evidence type="ECO:0000313" key="4">
    <source>
        <dbReference type="Proteomes" id="UP001199469"/>
    </source>
</evidence>
<accession>A0ABS8PGI9</accession>
<keyword evidence="4" id="KW-1185">Reference proteome</keyword>
<feature type="region of interest" description="Disordered" evidence="1">
    <location>
        <begin position="1"/>
        <end position="30"/>
    </location>
</feature>
<comment type="caution">
    <text evidence="3">The sequence shown here is derived from an EMBL/GenBank/DDBJ whole genome shotgun (WGS) entry which is preliminary data.</text>
</comment>
<evidence type="ECO:0000256" key="1">
    <source>
        <dbReference type="SAM" id="MobiDB-lite"/>
    </source>
</evidence>
<dbReference type="Proteomes" id="UP001199469">
    <property type="component" value="Unassembled WGS sequence"/>
</dbReference>
<dbReference type="CDD" id="cd11614">
    <property type="entry name" value="SAF_CpaB_FlgA_like"/>
    <property type="match status" value="1"/>
</dbReference>
<feature type="compositionally biased region" description="Basic residues" evidence="1">
    <location>
        <begin position="18"/>
        <end position="30"/>
    </location>
</feature>
<protein>
    <submittedName>
        <fullName evidence="3">SAF domain-containing protein</fullName>
    </submittedName>
</protein>
<reference evidence="3 4" key="1">
    <citation type="submission" date="2021-11" db="EMBL/GenBank/DDBJ databases">
        <title>Draft genome sequence of Actinomycetospora sp. SF1 isolated from the rhizosphere soil.</title>
        <authorList>
            <person name="Duangmal K."/>
            <person name="Chantavorakit T."/>
        </authorList>
    </citation>
    <scope>NUCLEOTIDE SEQUENCE [LARGE SCALE GENOMIC DNA]</scope>
    <source>
        <strain evidence="3 4">TBRC 5722</strain>
    </source>
</reference>
<organism evidence="3 4">
    <name type="scientific">Actinomycetospora endophytica</name>
    <dbReference type="NCBI Taxonomy" id="2291215"/>
    <lineage>
        <taxon>Bacteria</taxon>
        <taxon>Bacillati</taxon>
        <taxon>Actinomycetota</taxon>
        <taxon>Actinomycetes</taxon>
        <taxon>Pseudonocardiales</taxon>
        <taxon>Pseudonocardiaceae</taxon>
        <taxon>Actinomycetospora</taxon>
    </lineage>
</organism>
<dbReference type="SMART" id="SM00858">
    <property type="entry name" value="SAF"/>
    <property type="match status" value="1"/>
</dbReference>
<name>A0ABS8PGI9_9PSEU</name>
<dbReference type="RefSeq" id="WP_230739398.1">
    <property type="nucleotide sequence ID" value="NZ_JAJNDB010000008.1"/>
</dbReference>
<evidence type="ECO:0000313" key="3">
    <source>
        <dbReference type="EMBL" id="MCD2197378.1"/>
    </source>
</evidence>
<proteinExistence type="predicted"/>
<dbReference type="Gene3D" id="3.90.1210.10">
    <property type="entry name" value="Antifreeze-like/N-acetylneuraminic acid synthase C-terminal domain"/>
    <property type="match status" value="1"/>
</dbReference>
<feature type="domain" description="SAF" evidence="2">
    <location>
        <begin position="69"/>
        <end position="131"/>
    </location>
</feature>
<evidence type="ECO:0000259" key="2">
    <source>
        <dbReference type="SMART" id="SM00858"/>
    </source>
</evidence>
<dbReference type="EMBL" id="JAJNDB010000008">
    <property type="protein sequence ID" value="MCD2197378.1"/>
    <property type="molecule type" value="Genomic_DNA"/>
</dbReference>
<sequence>MQITGRPPPAGPEPRAGRAPRRRVRPRRARVPHGWRRGVALRRLAAGMLLALAVVLAVAGAASPSVAGAPVVVARRDLPPGAAVGPGDVGVVPRPPEAVPVAALTDVADAVGRRPVGPVRAGEVLTDVRLVGPESARASAGTPDAAGVPLRLADPAVAALVRPGALVDVVGGAGVGGGDGVVVATGARVLTVLPGEERSASAPLVLVALPGKEAARVAAATVGQEVTLTLR</sequence>
<dbReference type="InterPro" id="IPR013974">
    <property type="entry name" value="SAF"/>
</dbReference>
<gene>
    <name evidence="3" type="ORF">LQ327_28795</name>
</gene>
<feature type="compositionally biased region" description="Pro residues" evidence="1">
    <location>
        <begin position="1"/>
        <end position="12"/>
    </location>
</feature>
<dbReference type="Pfam" id="PF08666">
    <property type="entry name" value="SAF"/>
    <property type="match status" value="1"/>
</dbReference>